<comment type="caution">
    <text evidence="2">The sequence shown here is derived from an EMBL/GenBank/DDBJ whole genome shotgun (WGS) entry which is preliminary data.</text>
</comment>
<name>A0A812JNX6_9DINO</name>
<evidence type="ECO:0000256" key="1">
    <source>
        <dbReference type="SAM" id="MobiDB-lite"/>
    </source>
</evidence>
<sequence>MERAQSAATEELQKQLRQKEVLKEATAQQLERAERQKRSAARRALRDQEAMDRTLEQEEQQRQQDPD</sequence>
<dbReference type="AlphaFoldDB" id="A0A812JNX6"/>
<organism evidence="2 3">
    <name type="scientific">Symbiodinium natans</name>
    <dbReference type="NCBI Taxonomy" id="878477"/>
    <lineage>
        <taxon>Eukaryota</taxon>
        <taxon>Sar</taxon>
        <taxon>Alveolata</taxon>
        <taxon>Dinophyceae</taxon>
        <taxon>Suessiales</taxon>
        <taxon>Symbiodiniaceae</taxon>
        <taxon>Symbiodinium</taxon>
    </lineage>
</organism>
<feature type="compositionally biased region" description="Basic and acidic residues" evidence="1">
    <location>
        <begin position="44"/>
        <end position="67"/>
    </location>
</feature>
<keyword evidence="3" id="KW-1185">Reference proteome</keyword>
<evidence type="ECO:0000313" key="2">
    <source>
        <dbReference type="EMBL" id="CAE7207325.1"/>
    </source>
</evidence>
<dbReference type="OrthoDB" id="10523947at2759"/>
<protein>
    <submittedName>
        <fullName evidence="2">Uncharacterized protein</fullName>
    </submittedName>
</protein>
<feature type="region of interest" description="Disordered" evidence="1">
    <location>
        <begin position="27"/>
        <end position="67"/>
    </location>
</feature>
<accession>A0A812JNX6</accession>
<proteinExistence type="predicted"/>
<dbReference type="EMBL" id="CAJNDS010000447">
    <property type="protein sequence ID" value="CAE7207325.1"/>
    <property type="molecule type" value="Genomic_DNA"/>
</dbReference>
<reference evidence="2" key="1">
    <citation type="submission" date="2021-02" db="EMBL/GenBank/DDBJ databases">
        <authorList>
            <person name="Dougan E. K."/>
            <person name="Rhodes N."/>
            <person name="Thang M."/>
            <person name="Chan C."/>
        </authorList>
    </citation>
    <scope>NUCLEOTIDE SEQUENCE</scope>
</reference>
<dbReference type="Proteomes" id="UP000604046">
    <property type="component" value="Unassembled WGS sequence"/>
</dbReference>
<gene>
    <name evidence="2" type="ORF">SNAT2548_LOCUS6687</name>
</gene>
<evidence type="ECO:0000313" key="3">
    <source>
        <dbReference type="Proteomes" id="UP000604046"/>
    </source>
</evidence>